<dbReference type="Pfam" id="PF00535">
    <property type="entry name" value="Glycos_transf_2"/>
    <property type="match status" value="1"/>
</dbReference>
<dbReference type="PANTHER" id="PTHR43179">
    <property type="entry name" value="RHAMNOSYLTRANSFERASE WBBL"/>
    <property type="match status" value="1"/>
</dbReference>
<name>A0A1G9N8T1_9BACT</name>
<dbReference type="Proteomes" id="UP000198901">
    <property type="component" value="Unassembled WGS sequence"/>
</dbReference>
<protein>
    <recommendedName>
        <fullName evidence="1">Glycosyltransferase 2-like domain-containing protein</fullName>
    </recommendedName>
</protein>
<feature type="domain" description="Glycosyltransferase 2-like" evidence="1">
    <location>
        <begin position="7"/>
        <end position="152"/>
    </location>
</feature>
<dbReference type="EMBL" id="FNGS01000003">
    <property type="protein sequence ID" value="SDL82926.1"/>
    <property type="molecule type" value="Genomic_DNA"/>
</dbReference>
<dbReference type="PANTHER" id="PTHR43179:SF10">
    <property type="entry name" value="GLYCOSYL TRANSFERASE"/>
    <property type="match status" value="1"/>
</dbReference>
<organism evidence="2 3">
    <name type="scientific">Siphonobacter aquaeclarae</name>
    <dbReference type="NCBI Taxonomy" id="563176"/>
    <lineage>
        <taxon>Bacteria</taxon>
        <taxon>Pseudomonadati</taxon>
        <taxon>Bacteroidota</taxon>
        <taxon>Cytophagia</taxon>
        <taxon>Cytophagales</taxon>
        <taxon>Cytophagaceae</taxon>
        <taxon>Siphonobacter</taxon>
    </lineage>
</organism>
<proteinExistence type="predicted"/>
<evidence type="ECO:0000313" key="2">
    <source>
        <dbReference type="EMBL" id="SDL82926.1"/>
    </source>
</evidence>
<sequence>MLITAAIVTYRNDLSVLSKAIESVLTYEGDIRLYIIDNSPDKKIKTILDDPRIEYVHIGENLGFGKAHNVAIRLAEQSKSTYHIVVNPDIYFDAGELEKMVDFLNRNPKYGLMMPRIIYPDGSNQYLCKRPPSLSVLVLRRFMPGFIRKMFQKKLDYFEYRDHSYNGLIEDVPYLSGCFMFFRTDILVSLGGFEERIFMYMEDADITFRTLKISKTVYFPGATVTHMFAKGSYKNFKLMYYNIEGAVIYFQKWGLNW</sequence>
<keyword evidence="3" id="KW-1185">Reference proteome</keyword>
<reference evidence="2 3" key="1">
    <citation type="submission" date="2016-10" db="EMBL/GenBank/DDBJ databases">
        <authorList>
            <person name="de Groot N.N."/>
        </authorList>
    </citation>
    <scope>NUCLEOTIDE SEQUENCE [LARGE SCALE GENOMIC DNA]</scope>
    <source>
        <strain evidence="2 3">DSM 21668</strain>
    </source>
</reference>
<dbReference type="Gene3D" id="3.90.550.10">
    <property type="entry name" value="Spore Coat Polysaccharide Biosynthesis Protein SpsA, Chain A"/>
    <property type="match status" value="1"/>
</dbReference>
<dbReference type="SUPFAM" id="SSF53448">
    <property type="entry name" value="Nucleotide-diphospho-sugar transferases"/>
    <property type="match status" value="1"/>
</dbReference>
<accession>A0A1G9N8T1</accession>
<dbReference type="STRING" id="563176.SAMN04488090_1913"/>
<gene>
    <name evidence="2" type="ORF">SAMN04488090_1913</name>
</gene>
<dbReference type="AlphaFoldDB" id="A0A1G9N8T1"/>
<dbReference type="OrthoDB" id="9771846at2"/>
<evidence type="ECO:0000313" key="3">
    <source>
        <dbReference type="Proteomes" id="UP000198901"/>
    </source>
</evidence>
<dbReference type="InterPro" id="IPR001173">
    <property type="entry name" value="Glyco_trans_2-like"/>
</dbReference>
<dbReference type="InterPro" id="IPR029044">
    <property type="entry name" value="Nucleotide-diphossugar_trans"/>
</dbReference>
<evidence type="ECO:0000259" key="1">
    <source>
        <dbReference type="Pfam" id="PF00535"/>
    </source>
</evidence>